<proteinExistence type="predicted"/>
<dbReference type="EMBL" id="GBXM01050170">
    <property type="protein sequence ID" value="JAH58407.1"/>
    <property type="molecule type" value="Transcribed_RNA"/>
</dbReference>
<accession>A0A0E9TY78</accession>
<dbReference type="AlphaFoldDB" id="A0A0E9TY78"/>
<reference evidence="1" key="2">
    <citation type="journal article" date="2015" name="Fish Shellfish Immunol.">
        <title>Early steps in the European eel (Anguilla anguilla)-Vibrio vulnificus interaction in the gills: Role of the RtxA13 toxin.</title>
        <authorList>
            <person name="Callol A."/>
            <person name="Pajuelo D."/>
            <person name="Ebbesson L."/>
            <person name="Teles M."/>
            <person name="MacKenzie S."/>
            <person name="Amaro C."/>
        </authorList>
    </citation>
    <scope>NUCLEOTIDE SEQUENCE</scope>
</reference>
<evidence type="ECO:0000313" key="1">
    <source>
        <dbReference type="EMBL" id="JAH58407.1"/>
    </source>
</evidence>
<reference evidence="1" key="1">
    <citation type="submission" date="2014-11" db="EMBL/GenBank/DDBJ databases">
        <authorList>
            <person name="Amaro Gonzalez C."/>
        </authorList>
    </citation>
    <scope>NUCLEOTIDE SEQUENCE</scope>
</reference>
<sequence>MLSCDDHCHKTRARLSSQLYGHTSIACVLCDFFCC</sequence>
<protein>
    <submittedName>
        <fullName evidence="1">Uncharacterized protein</fullName>
    </submittedName>
</protein>
<name>A0A0E9TY78_ANGAN</name>
<organism evidence="1">
    <name type="scientific">Anguilla anguilla</name>
    <name type="common">European freshwater eel</name>
    <name type="synonym">Muraena anguilla</name>
    <dbReference type="NCBI Taxonomy" id="7936"/>
    <lineage>
        <taxon>Eukaryota</taxon>
        <taxon>Metazoa</taxon>
        <taxon>Chordata</taxon>
        <taxon>Craniata</taxon>
        <taxon>Vertebrata</taxon>
        <taxon>Euteleostomi</taxon>
        <taxon>Actinopterygii</taxon>
        <taxon>Neopterygii</taxon>
        <taxon>Teleostei</taxon>
        <taxon>Anguilliformes</taxon>
        <taxon>Anguillidae</taxon>
        <taxon>Anguilla</taxon>
    </lineage>
</organism>